<evidence type="ECO:0000256" key="5">
    <source>
        <dbReference type="ARBA" id="ARBA00022741"/>
    </source>
</evidence>
<organism evidence="12 13">
    <name type="scientific">[Clostridium] aminophilum</name>
    <dbReference type="NCBI Taxonomy" id="1526"/>
    <lineage>
        <taxon>Bacteria</taxon>
        <taxon>Bacillati</taxon>
        <taxon>Bacillota</taxon>
        <taxon>Clostridia</taxon>
        <taxon>Lachnospirales</taxon>
        <taxon>Lachnospiraceae</taxon>
    </lineage>
</organism>
<dbReference type="EMBL" id="FOIL01000009">
    <property type="protein sequence ID" value="SET24290.1"/>
    <property type="molecule type" value="Genomic_DNA"/>
</dbReference>
<dbReference type="NCBIfam" id="TIGR00154">
    <property type="entry name" value="ispE"/>
    <property type="match status" value="1"/>
</dbReference>
<dbReference type="InterPro" id="IPR006204">
    <property type="entry name" value="GHMP_kinase_N_dom"/>
</dbReference>
<dbReference type="SUPFAM" id="SSF54211">
    <property type="entry name" value="Ribosomal protein S5 domain 2-like"/>
    <property type="match status" value="1"/>
</dbReference>
<reference evidence="12 13" key="1">
    <citation type="submission" date="2016-10" db="EMBL/GenBank/DDBJ databases">
        <authorList>
            <person name="de Groot N.N."/>
        </authorList>
    </citation>
    <scope>NUCLEOTIDE SEQUENCE [LARGE SCALE GENOMIC DNA]</scope>
    <source>
        <strain evidence="12 13">KH1P1</strain>
    </source>
</reference>
<dbReference type="InterPro" id="IPR004424">
    <property type="entry name" value="IspE"/>
</dbReference>
<dbReference type="PIRSF" id="PIRSF010376">
    <property type="entry name" value="IspE"/>
    <property type="match status" value="1"/>
</dbReference>
<evidence type="ECO:0000313" key="12">
    <source>
        <dbReference type="EMBL" id="SET24290.1"/>
    </source>
</evidence>
<dbReference type="Gene3D" id="3.30.230.10">
    <property type="match status" value="1"/>
</dbReference>
<dbReference type="RefSeq" id="WP_074648965.1">
    <property type="nucleotide sequence ID" value="NZ_FOIL01000009.1"/>
</dbReference>
<comment type="pathway">
    <text evidence="9">Isoprenoid biosynthesis; isopentenyl diphosphate biosynthesis via DXP pathway; isopentenyl diphosphate from 1-deoxy-D-xylulose 5-phosphate: step 3/6.</text>
</comment>
<evidence type="ECO:0000256" key="2">
    <source>
        <dbReference type="ARBA" id="ARBA00012052"/>
    </source>
</evidence>
<feature type="domain" description="GHMP kinase C-terminal" evidence="11">
    <location>
        <begin position="216"/>
        <end position="289"/>
    </location>
</feature>
<dbReference type="AlphaFoldDB" id="A0A1I0CWT2"/>
<keyword evidence="9" id="KW-0414">Isoprene biosynthesis</keyword>
<evidence type="ECO:0000256" key="7">
    <source>
        <dbReference type="ARBA" id="ARBA00022840"/>
    </source>
</evidence>
<dbReference type="EC" id="2.7.1.148" evidence="2 9"/>
<dbReference type="Proteomes" id="UP000199820">
    <property type="component" value="Unassembled WGS sequence"/>
</dbReference>
<dbReference type="HAMAP" id="MF_00061">
    <property type="entry name" value="IspE"/>
    <property type="match status" value="1"/>
</dbReference>
<gene>
    <name evidence="9" type="primary">ispE</name>
    <name evidence="12" type="ORF">SAMN04487771_100915</name>
</gene>
<sequence length="317" mass="35206">MEQSLRLRAYGKINLGLDVTGTREDGYHLVRMIMQSVRIYDRITVTRKKTPGIVLHNSLSFLPTDRRNLAYRAAELLFQETGMEDTAGVEIRIEKYLPVAAGMAGGSTDAAAVLYGVNRLFRMGFDEKKLCELGLRLGADVPFCVMRGTVLAEGIGEELTKLPDMPDCSILVVKPDFPVSTKQVYQDLDAVMPEYRDHSEEAERFRASRPDIDGLIRAISAGSIGELLPCMGNVLEQVTVPAHPEIAEIAEKMEALGADRAMMSGSGPTVFGIFRSGEAAENAYRTFREDSRREKDGARIYLTQPYAPLKPEREVRK</sequence>
<protein>
    <recommendedName>
        <fullName evidence="3 9">4-diphosphocytidyl-2-C-methyl-D-erythritol kinase</fullName>
        <shortName evidence="9">CMK</shortName>
        <ecNumber evidence="2 9">2.7.1.148</ecNumber>
    </recommendedName>
    <alternativeName>
        <fullName evidence="8 9">4-(cytidine-5'-diphospho)-2-C-methyl-D-erythritol kinase</fullName>
    </alternativeName>
</protein>
<evidence type="ECO:0000256" key="4">
    <source>
        <dbReference type="ARBA" id="ARBA00022679"/>
    </source>
</evidence>
<dbReference type="STRING" id="1526.SAMN02910262_01434"/>
<evidence type="ECO:0000256" key="8">
    <source>
        <dbReference type="ARBA" id="ARBA00032554"/>
    </source>
</evidence>
<dbReference type="GO" id="GO:0005524">
    <property type="term" value="F:ATP binding"/>
    <property type="evidence" value="ECO:0007669"/>
    <property type="project" value="UniProtKB-UniRule"/>
</dbReference>
<evidence type="ECO:0000259" key="10">
    <source>
        <dbReference type="Pfam" id="PF00288"/>
    </source>
</evidence>
<accession>A0A1I0CWT2</accession>
<keyword evidence="6 9" id="KW-0418">Kinase</keyword>
<keyword evidence="5 9" id="KW-0547">Nucleotide-binding</keyword>
<feature type="active site" evidence="9">
    <location>
        <position position="12"/>
    </location>
</feature>
<dbReference type="PANTHER" id="PTHR43527">
    <property type="entry name" value="4-DIPHOSPHOCYTIDYL-2-C-METHYL-D-ERYTHRITOL KINASE, CHLOROPLASTIC"/>
    <property type="match status" value="1"/>
</dbReference>
<dbReference type="GO" id="GO:0019288">
    <property type="term" value="P:isopentenyl diphosphate biosynthetic process, methylerythritol 4-phosphate pathway"/>
    <property type="evidence" value="ECO:0007669"/>
    <property type="project" value="UniProtKB-UniRule"/>
</dbReference>
<dbReference type="SUPFAM" id="SSF55060">
    <property type="entry name" value="GHMP Kinase, C-terminal domain"/>
    <property type="match status" value="1"/>
</dbReference>
<dbReference type="InterPro" id="IPR020568">
    <property type="entry name" value="Ribosomal_Su5_D2-typ_SF"/>
</dbReference>
<dbReference type="InterPro" id="IPR036554">
    <property type="entry name" value="GHMP_kinase_C_sf"/>
</dbReference>
<dbReference type="OrthoDB" id="9809438at2"/>
<proteinExistence type="inferred from homology"/>
<comment type="catalytic activity">
    <reaction evidence="9">
        <text>4-CDP-2-C-methyl-D-erythritol + ATP = 4-CDP-2-C-methyl-D-erythritol 2-phosphate + ADP + H(+)</text>
        <dbReference type="Rhea" id="RHEA:18437"/>
        <dbReference type="ChEBI" id="CHEBI:15378"/>
        <dbReference type="ChEBI" id="CHEBI:30616"/>
        <dbReference type="ChEBI" id="CHEBI:57823"/>
        <dbReference type="ChEBI" id="CHEBI:57919"/>
        <dbReference type="ChEBI" id="CHEBI:456216"/>
        <dbReference type="EC" id="2.7.1.148"/>
    </reaction>
</comment>
<comment type="similarity">
    <text evidence="1 9">Belongs to the GHMP kinase family. IspE subfamily.</text>
</comment>
<dbReference type="InterPro" id="IPR014721">
    <property type="entry name" value="Ribsml_uS5_D2-typ_fold_subgr"/>
</dbReference>
<evidence type="ECO:0000256" key="3">
    <source>
        <dbReference type="ARBA" id="ARBA00017473"/>
    </source>
</evidence>
<dbReference type="GO" id="GO:0016114">
    <property type="term" value="P:terpenoid biosynthetic process"/>
    <property type="evidence" value="ECO:0007669"/>
    <property type="project" value="UniProtKB-UniRule"/>
</dbReference>
<dbReference type="Gene3D" id="3.30.70.890">
    <property type="entry name" value="GHMP kinase, C-terminal domain"/>
    <property type="match status" value="1"/>
</dbReference>
<comment type="function">
    <text evidence="9">Catalyzes the phosphorylation of the position 2 hydroxy group of 4-diphosphocytidyl-2C-methyl-D-erythritol.</text>
</comment>
<evidence type="ECO:0000313" key="13">
    <source>
        <dbReference type="Proteomes" id="UP000199820"/>
    </source>
</evidence>
<dbReference type="InterPro" id="IPR013750">
    <property type="entry name" value="GHMP_kinase_C_dom"/>
</dbReference>
<dbReference type="NCBIfam" id="NF011202">
    <property type="entry name" value="PRK14608.1"/>
    <property type="match status" value="1"/>
</dbReference>
<dbReference type="GO" id="GO:0050515">
    <property type="term" value="F:4-(cytidine 5'-diphospho)-2-C-methyl-D-erythritol kinase activity"/>
    <property type="evidence" value="ECO:0007669"/>
    <property type="project" value="UniProtKB-UniRule"/>
</dbReference>
<evidence type="ECO:0000256" key="6">
    <source>
        <dbReference type="ARBA" id="ARBA00022777"/>
    </source>
</evidence>
<dbReference type="Pfam" id="PF00288">
    <property type="entry name" value="GHMP_kinases_N"/>
    <property type="match status" value="1"/>
</dbReference>
<feature type="domain" description="GHMP kinase N-terminal" evidence="10">
    <location>
        <begin position="68"/>
        <end position="148"/>
    </location>
</feature>
<evidence type="ECO:0000256" key="1">
    <source>
        <dbReference type="ARBA" id="ARBA00009684"/>
    </source>
</evidence>
<evidence type="ECO:0000256" key="9">
    <source>
        <dbReference type="HAMAP-Rule" id="MF_00061"/>
    </source>
</evidence>
<keyword evidence="13" id="KW-1185">Reference proteome</keyword>
<feature type="binding site" evidence="9">
    <location>
        <begin position="98"/>
        <end position="108"/>
    </location>
    <ligand>
        <name>ATP</name>
        <dbReference type="ChEBI" id="CHEBI:30616"/>
    </ligand>
</feature>
<feature type="active site" evidence="9">
    <location>
        <position position="140"/>
    </location>
</feature>
<dbReference type="eggNOG" id="COG1947">
    <property type="taxonomic scope" value="Bacteria"/>
</dbReference>
<dbReference type="Pfam" id="PF08544">
    <property type="entry name" value="GHMP_kinases_C"/>
    <property type="match status" value="1"/>
</dbReference>
<keyword evidence="4 9" id="KW-0808">Transferase</keyword>
<name>A0A1I0CWT2_9FIRM</name>
<dbReference type="PANTHER" id="PTHR43527:SF2">
    <property type="entry name" value="4-DIPHOSPHOCYTIDYL-2-C-METHYL-D-ERYTHRITOL KINASE, CHLOROPLASTIC"/>
    <property type="match status" value="1"/>
</dbReference>
<keyword evidence="7 9" id="KW-0067">ATP-binding</keyword>
<evidence type="ECO:0000259" key="11">
    <source>
        <dbReference type="Pfam" id="PF08544"/>
    </source>
</evidence>
<dbReference type="UniPathway" id="UPA00056">
    <property type="reaction ID" value="UER00094"/>
</dbReference>